<evidence type="ECO:0000313" key="7">
    <source>
        <dbReference type="EMBL" id="AZV43915.1"/>
    </source>
</evidence>
<evidence type="ECO:0000256" key="2">
    <source>
        <dbReference type="ARBA" id="ARBA00022475"/>
    </source>
</evidence>
<evidence type="ECO:0000256" key="1">
    <source>
        <dbReference type="ARBA" id="ARBA00004651"/>
    </source>
</evidence>
<keyword evidence="5 6" id="KW-0472">Membrane</keyword>
<sequence>MIIVILISLKLKMEETNSLTLVTVLAIMSAHGNEDLIYALYRFGIILIGITSALLVNIFILPSNYKKHYIEKVHTVFQNMSLLMRTAISNEMIEKSFQDQPKQLESDILRLEEQYKLFDEEREIRKHIFLRNSDVTEYVFWYLICLYKKYKKENLDKMRKKRMLGIK</sequence>
<dbReference type="Pfam" id="PF06081">
    <property type="entry name" value="ArAE_1"/>
    <property type="match status" value="1"/>
</dbReference>
<reference evidence="7 8" key="1">
    <citation type="submission" date="2018-01" db="EMBL/GenBank/DDBJ databases">
        <title>Bacillus asahii Genome sequencing and assembly.</title>
        <authorList>
            <person name="Jiang H."/>
            <person name="Feng Y."/>
            <person name="Zhao F."/>
            <person name="Lin X."/>
        </authorList>
    </citation>
    <scope>NUCLEOTIDE SEQUENCE [LARGE SCALE GENOMIC DNA]</scope>
    <source>
        <strain evidence="7 8">OM18</strain>
    </source>
</reference>
<comment type="subcellular location">
    <subcellularLocation>
        <location evidence="1">Cell membrane</location>
        <topology evidence="1">Multi-pass membrane protein</topology>
    </subcellularLocation>
</comment>
<gene>
    <name evidence="7" type="ORF">BAOM_3306</name>
</gene>
<evidence type="ECO:0000256" key="4">
    <source>
        <dbReference type="ARBA" id="ARBA00022989"/>
    </source>
</evidence>
<dbReference type="InterPro" id="IPR010343">
    <property type="entry name" value="ArAE_1"/>
</dbReference>
<accession>A0A3Q9RPI3</accession>
<evidence type="ECO:0000256" key="5">
    <source>
        <dbReference type="ARBA" id="ARBA00023136"/>
    </source>
</evidence>
<dbReference type="GO" id="GO:0005886">
    <property type="term" value="C:plasma membrane"/>
    <property type="evidence" value="ECO:0007669"/>
    <property type="project" value="UniProtKB-SubCell"/>
</dbReference>
<protein>
    <submittedName>
        <fullName evidence="7">Uncharacterized protein</fullName>
    </submittedName>
</protein>
<feature type="transmembrane region" description="Helical" evidence="6">
    <location>
        <begin position="42"/>
        <end position="62"/>
    </location>
</feature>
<evidence type="ECO:0000256" key="3">
    <source>
        <dbReference type="ARBA" id="ARBA00022692"/>
    </source>
</evidence>
<evidence type="ECO:0000256" key="6">
    <source>
        <dbReference type="SAM" id="Phobius"/>
    </source>
</evidence>
<dbReference type="AlphaFoldDB" id="A0A3Q9RPI3"/>
<name>A0A3Q9RPI3_9BACI</name>
<organism evidence="7 8">
    <name type="scientific">Peribacillus asahii</name>
    <dbReference type="NCBI Taxonomy" id="228899"/>
    <lineage>
        <taxon>Bacteria</taxon>
        <taxon>Bacillati</taxon>
        <taxon>Bacillota</taxon>
        <taxon>Bacilli</taxon>
        <taxon>Bacillales</taxon>
        <taxon>Bacillaceae</taxon>
        <taxon>Peribacillus</taxon>
    </lineage>
</organism>
<dbReference type="EMBL" id="CP026095">
    <property type="protein sequence ID" value="AZV43915.1"/>
    <property type="molecule type" value="Genomic_DNA"/>
</dbReference>
<keyword evidence="2" id="KW-1003">Cell membrane</keyword>
<dbReference type="Proteomes" id="UP000283095">
    <property type="component" value="Chromosome"/>
</dbReference>
<keyword evidence="4 6" id="KW-1133">Transmembrane helix</keyword>
<keyword evidence="3 6" id="KW-0812">Transmembrane</keyword>
<dbReference type="KEGG" id="pasa:BAOM_3306"/>
<evidence type="ECO:0000313" key="8">
    <source>
        <dbReference type="Proteomes" id="UP000283095"/>
    </source>
</evidence>
<proteinExistence type="predicted"/>